<name>A0ABV2BPV9_9GAMM</name>
<reference evidence="1 2" key="1">
    <citation type="submission" date="2024-06" db="EMBL/GenBank/DDBJ databases">
        <authorList>
            <person name="Li F."/>
        </authorList>
    </citation>
    <scope>NUCLEOTIDE SEQUENCE [LARGE SCALE GENOMIC DNA]</scope>
    <source>
        <strain evidence="1 2">GXAS 311</strain>
    </source>
</reference>
<dbReference type="InterPro" id="IPR033885">
    <property type="entry name" value="AlkB/XylM"/>
</dbReference>
<sequence>MNTPSHTKKELSQQFKKYAFFFALAPAPMLYASYLIGMQFDLLNIMAYLLVAFAFVFFPLLDLMIGEDKETGSHDWHEHGLFYDFIIYLSPLVQIVTVIWACSVFEEFSTAGQIGWILSTGSAGTIFAVNIAHELMHRREKFGRFLGGLIYSVILYPGVKIRHARQHHPHVGTADDPGTSRFNQTTYQFIASVYLTSIPTAWTLAAYRKKKTGAPLWWLLNEMVGWLVLCALFVVSAYLYFGISGVIFIFFQGLVGAFILEAVNYTTHYGLLRQKLPNGKYEPATRMHAWDHNSFLINALLINAQRHGDHHEAPAVPYQSLIFHRDNPHLPGSYFGMALVAFIPPLWRKIMHPRLYEFYKSQGIDYDQLRASVQQ</sequence>
<accession>A0ABV2BPV9</accession>
<dbReference type="PANTHER" id="PTHR38674">
    <property type="entry name" value="ALKANE 1-MONOOXYGENASE 1"/>
    <property type="match status" value="1"/>
</dbReference>
<organism evidence="1 2">
    <name type="scientific">Aliikangiella maris</name>
    <dbReference type="NCBI Taxonomy" id="3162458"/>
    <lineage>
        <taxon>Bacteria</taxon>
        <taxon>Pseudomonadati</taxon>
        <taxon>Pseudomonadota</taxon>
        <taxon>Gammaproteobacteria</taxon>
        <taxon>Oceanospirillales</taxon>
        <taxon>Pleioneaceae</taxon>
        <taxon>Aliikangiella</taxon>
    </lineage>
</organism>
<dbReference type="InterPro" id="IPR005804">
    <property type="entry name" value="FA_desaturase_dom"/>
</dbReference>
<gene>
    <name evidence="1" type="ORF">ABVT43_02215</name>
</gene>
<dbReference type="Proteomes" id="UP001548189">
    <property type="component" value="Unassembled WGS sequence"/>
</dbReference>
<protein>
    <submittedName>
        <fullName evidence="1">Alkane 1-monooxygenase</fullName>
    </submittedName>
</protein>
<evidence type="ECO:0000313" key="1">
    <source>
        <dbReference type="EMBL" id="MET1253931.1"/>
    </source>
</evidence>
<dbReference type="CDD" id="cd03512">
    <property type="entry name" value="Alkane-hydroxylase"/>
    <property type="match status" value="1"/>
</dbReference>
<comment type="caution">
    <text evidence="1">The sequence shown here is derived from an EMBL/GenBank/DDBJ whole genome shotgun (WGS) entry which is preliminary data.</text>
</comment>
<proteinExistence type="predicted"/>
<dbReference type="Pfam" id="PF00487">
    <property type="entry name" value="FA_desaturase"/>
    <property type="match status" value="1"/>
</dbReference>
<evidence type="ECO:0000313" key="2">
    <source>
        <dbReference type="Proteomes" id="UP001548189"/>
    </source>
</evidence>
<dbReference type="PANTHER" id="PTHR38674:SF1">
    <property type="entry name" value="ALKANE 1-MONOOXYGENASE 1"/>
    <property type="match status" value="1"/>
</dbReference>
<dbReference type="EMBL" id="JBEVCJ010000002">
    <property type="protein sequence ID" value="MET1253931.1"/>
    <property type="molecule type" value="Genomic_DNA"/>
</dbReference>
<keyword evidence="2" id="KW-1185">Reference proteome</keyword>